<proteinExistence type="inferred from homology"/>
<gene>
    <name evidence="7" type="ORF">GCM10022381_41230</name>
</gene>
<accession>A0ABP7L7H7</accession>
<evidence type="ECO:0000256" key="1">
    <source>
        <dbReference type="ARBA" id="ARBA00001947"/>
    </source>
</evidence>
<dbReference type="PANTHER" id="PTHR42978">
    <property type="entry name" value="QUORUM-QUENCHING LACTONASE YTNP-RELATED-RELATED"/>
    <property type="match status" value="1"/>
</dbReference>
<dbReference type="PANTHER" id="PTHR42978:SF2">
    <property type="entry name" value="102 KBASES UNSTABLE REGION: FROM 1 TO 119443"/>
    <property type="match status" value="1"/>
</dbReference>
<dbReference type="InterPro" id="IPR036866">
    <property type="entry name" value="RibonucZ/Hydroxyglut_hydro"/>
</dbReference>
<keyword evidence="8" id="KW-1185">Reference proteome</keyword>
<keyword evidence="3" id="KW-0479">Metal-binding</keyword>
<evidence type="ECO:0000256" key="4">
    <source>
        <dbReference type="ARBA" id="ARBA00022801"/>
    </source>
</evidence>
<dbReference type="SUPFAM" id="SSF56281">
    <property type="entry name" value="Metallo-hydrolase/oxidoreductase"/>
    <property type="match status" value="1"/>
</dbReference>
<evidence type="ECO:0000256" key="3">
    <source>
        <dbReference type="ARBA" id="ARBA00022723"/>
    </source>
</evidence>
<feature type="domain" description="Metallo-beta-lactamase" evidence="6">
    <location>
        <begin position="40"/>
        <end position="240"/>
    </location>
</feature>
<evidence type="ECO:0000256" key="2">
    <source>
        <dbReference type="ARBA" id="ARBA00007749"/>
    </source>
</evidence>
<comment type="similarity">
    <text evidence="2">Belongs to the metallo-beta-lactamase superfamily.</text>
</comment>
<dbReference type="Gene3D" id="3.60.15.10">
    <property type="entry name" value="Ribonuclease Z/Hydroxyacylglutathione hydrolase-like"/>
    <property type="match status" value="1"/>
</dbReference>
<comment type="cofactor">
    <cofactor evidence="1">
        <name>Zn(2+)</name>
        <dbReference type="ChEBI" id="CHEBI:29105"/>
    </cofactor>
</comment>
<comment type="caution">
    <text evidence="7">The sequence shown here is derived from an EMBL/GenBank/DDBJ whole genome shotgun (WGS) entry which is preliminary data.</text>
</comment>
<evidence type="ECO:0000313" key="7">
    <source>
        <dbReference type="EMBL" id="GAA3895458.1"/>
    </source>
</evidence>
<dbReference type="Proteomes" id="UP001501803">
    <property type="component" value="Unassembled WGS sequence"/>
</dbReference>
<dbReference type="InterPro" id="IPR051013">
    <property type="entry name" value="MBL_superfamily_lactonases"/>
</dbReference>
<evidence type="ECO:0000259" key="6">
    <source>
        <dbReference type="SMART" id="SM00849"/>
    </source>
</evidence>
<protein>
    <submittedName>
        <fullName evidence="7">4-pyridoxolactonase</fullName>
    </submittedName>
</protein>
<dbReference type="SMART" id="SM00849">
    <property type="entry name" value="Lactamase_B"/>
    <property type="match status" value="1"/>
</dbReference>
<keyword evidence="4" id="KW-0378">Hydrolase</keyword>
<dbReference type="Pfam" id="PF00753">
    <property type="entry name" value="Lactamase_B"/>
    <property type="match status" value="1"/>
</dbReference>
<dbReference type="InterPro" id="IPR001279">
    <property type="entry name" value="Metallo-B-lactamas"/>
</dbReference>
<dbReference type="CDD" id="cd07729">
    <property type="entry name" value="AHL_lactonase_MBL-fold"/>
    <property type="match status" value="1"/>
</dbReference>
<dbReference type="EMBL" id="BAABCN010000018">
    <property type="protein sequence ID" value="GAA3895458.1"/>
    <property type="molecule type" value="Genomic_DNA"/>
</dbReference>
<organism evidence="7 8">
    <name type="scientific">Leifsonia kafniensis</name>
    <dbReference type="NCBI Taxonomy" id="475957"/>
    <lineage>
        <taxon>Bacteria</taxon>
        <taxon>Bacillati</taxon>
        <taxon>Actinomycetota</taxon>
        <taxon>Actinomycetes</taxon>
        <taxon>Micrococcales</taxon>
        <taxon>Microbacteriaceae</taxon>
        <taxon>Leifsonia</taxon>
    </lineage>
</organism>
<evidence type="ECO:0000313" key="8">
    <source>
        <dbReference type="Proteomes" id="UP001501803"/>
    </source>
</evidence>
<evidence type="ECO:0000256" key="5">
    <source>
        <dbReference type="ARBA" id="ARBA00022833"/>
    </source>
</evidence>
<reference evidence="8" key="1">
    <citation type="journal article" date="2019" name="Int. J. Syst. Evol. Microbiol.">
        <title>The Global Catalogue of Microorganisms (GCM) 10K type strain sequencing project: providing services to taxonomists for standard genome sequencing and annotation.</title>
        <authorList>
            <consortium name="The Broad Institute Genomics Platform"/>
            <consortium name="The Broad Institute Genome Sequencing Center for Infectious Disease"/>
            <person name="Wu L."/>
            <person name="Ma J."/>
        </authorList>
    </citation>
    <scope>NUCLEOTIDE SEQUENCE [LARGE SCALE GENOMIC DNA]</scope>
    <source>
        <strain evidence="8">JCM 17021</strain>
    </source>
</reference>
<name>A0ABP7L7H7_9MICO</name>
<sequence>MRSEVTMSDPKVYLLDGGTLVIDESDVHWHINAGNPVRFPVYSVLIEHPDALILFDTGFDLDHVNKVLPFELPEQTPEQTIPAQLAKAGFAPEDVDIVVNSHFHFDHVGGNKYLTNAKTLVHKEELRHAKVPEPFERLGYSDLTFDHAGVSYTPISGDYEIVPGIWLFETPGHTIGHYSLLVRMEQEKSMLFCGDAAYTHTTLEKEWIAGFHLDPTKSVEAIRRLNYLARTEDADVYPSHDLEPFLNWKLAPEYYGGK</sequence>
<keyword evidence="5" id="KW-0862">Zinc</keyword>